<keyword evidence="3" id="KW-1185">Reference proteome</keyword>
<evidence type="ECO:0000313" key="2">
    <source>
        <dbReference type="EMBL" id="KAK4253896.1"/>
    </source>
</evidence>
<organism evidence="2 3">
    <name type="scientific">Acacia crassicarpa</name>
    <name type="common">northern wattle</name>
    <dbReference type="NCBI Taxonomy" id="499986"/>
    <lineage>
        <taxon>Eukaryota</taxon>
        <taxon>Viridiplantae</taxon>
        <taxon>Streptophyta</taxon>
        <taxon>Embryophyta</taxon>
        <taxon>Tracheophyta</taxon>
        <taxon>Spermatophyta</taxon>
        <taxon>Magnoliopsida</taxon>
        <taxon>eudicotyledons</taxon>
        <taxon>Gunneridae</taxon>
        <taxon>Pentapetalae</taxon>
        <taxon>rosids</taxon>
        <taxon>fabids</taxon>
        <taxon>Fabales</taxon>
        <taxon>Fabaceae</taxon>
        <taxon>Caesalpinioideae</taxon>
        <taxon>mimosoid clade</taxon>
        <taxon>Acacieae</taxon>
        <taxon>Acacia</taxon>
    </lineage>
</organism>
<protein>
    <submittedName>
        <fullName evidence="2">Uncharacterized protein</fullName>
    </submittedName>
</protein>
<gene>
    <name evidence="2" type="ORF">QN277_010514</name>
</gene>
<dbReference type="Proteomes" id="UP001293593">
    <property type="component" value="Unassembled WGS sequence"/>
</dbReference>
<evidence type="ECO:0000313" key="3">
    <source>
        <dbReference type="Proteomes" id="UP001293593"/>
    </source>
</evidence>
<evidence type="ECO:0000256" key="1">
    <source>
        <dbReference type="SAM" id="MobiDB-lite"/>
    </source>
</evidence>
<accession>A0AAE1IMZ4</accession>
<reference evidence="2" key="1">
    <citation type="submission" date="2023-10" db="EMBL/GenBank/DDBJ databases">
        <title>Chromosome-level genome of the transformable northern wattle, Acacia crassicarpa.</title>
        <authorList>
            <person name="Massaro I."/>
            <person name="Sinha N.R."/>
            <person name="Poethig S."/>
            <person name="Leichty A.R."/>
        </authorList>
    </citation>
    <scope>NUCLEOTIDE SEQUENCE</scope>
    <source>
        <strain evidence="2">Acra3RX</strain>
        <tissue evidence="2">Leaf</tissue>
    </source>
</reference>
<name>A0AAE1IMZ4_9FABA</name>
<sequence length="142" mass="15306">MASPKNSTSQPDIATTTSLPENPNPISTIVRTAYYPQDSTITSVIPNPTSVNFGAHTYHSSSSFSPFYSSTSLPHFSSHIQIPHFTQPPPPTSAQTTFPHAIPISTFVPPYIPSPSSFPNFPSHPPLAGFPYSFTSALHHSP</sequence>
<proteinExistence type="predicted"/>
<dbReference type="AlphaFoldDB" id="A0AAE1IMZ4"/>
<comment type="caution">
    <text evidence="2">The sequence shown here is derived from an EMBL/GenBank/DDBJ whole genome shotgun (WGS) entry which is preliminary data.</text>
</comment>
<dbReference type="EMBL" id="JAWXYG010000015">
    <property type="protein sequence ID" value="KAK4253896.1"/>
    <property type="molecule type" value="Genomic_DNA"/>
</dbReference>
<feature type="region of interest" description="Disordered" evidence="1">
    <location>
        <begin position="1"/>
        <end position="26"/>
    </location>
</feature>